<organism evidence="2 3">
    <name type="scientific">Periplaneta americana</name>
    <name type="common">American cockroach</name>
    <name type="synonym">Blatta americana</name>
    <dbReference type="NCBI Taxonomy" id="6978"/>
    <lineage>
        <taxon>Eukaryota</taxon>
        <taxon>Metazoa</taxon>
        <taxon>Ecdysozoa</taxon>
        <taxon>Arthropoda</taxon>
        <taxon>Hexapoda</taxon>
        <taxon>Insecta</taxon>
        <taxon>Pterygota</taxon>
        <taxon>Neoptera</taxon>
        <taxon>Polyneoptera</taxon>
        <taxon>Dictyoptera</taxon>
        <taxon>Blattodea</taxon>
        <taxon>Blattoidea</taxon>
        <taxon>Blattidae</taxon>
        <taxon>Blattinae</taxon>
        <taxon>Periplaneta</taxon>
    </lineage>
</organism>
<evidence type="ECO:0000256" key="1">
    <source>
        <dbReference type="SAM" id="MobiDB-lite"/>
    </source>
</evidence>
<protein>
    <submittedName>
        <fullName evidence="2">Uncharacterized protein</fullName>
    </submittedName>
</protein>
<evidence type="ECO:0000313" key="2">
    <source>
        <dbReference type="EMBL" id="KAJ4434578.1"/>
    </source>
</evidence>
<sequence>MVKKLALKGELNNLRNTKGEKDYWVCERKPEYTATATRSIRNVTEELKEGQHALAPKVEKVQAWIIVNRMKRTEGEHPEITPSQLLRNELHGAPSEMLNHIPRKRDFKNKY</sequence>
<feature type="compositionally biased region" description="Basic residues" evidence="1">
    <location>
        <begin position="101"/>
        <end position="111"/>
    </location>
</feature>
<comment type="caution">
    <text evidence="2">The sequence shown here is derived from an EMBL/GenBank/DDBJ whole genome shotgun (WGS) entry which is preliminary data.</text>
</comment>
<evidence type="ECO:0000313" key="3">
    <source>
        <dbReference type="Proteomes" id="UP001148838"/>
    </source>
</evidence>
<reference evidence="2 3" key="1">
    <citation type="journal article" date="2022" name="Allergy">
        <title>Genome assembly and annotation of Periplaneta americana reveal a comprehensive cockroach allergen profile.</title>
        <authorList>
            <person name="Wang L."/>
            <person name="Xiong Q."/>
            <person name="Saelim N."/>
            <person name="Wang L."/>
            <person name="Nong W."/>
            <person name="Wan A.T."/>
            <person name="Shi M."/>
            <person name="Liu X."/>
            <person name="Cao Q."/>
            <person name="Hui J.H.L."/>
            <person name="Sookrung N."/>
            <person name="Leung T.F."/>
            <person name="Tungtrongchitr A."/>
            <person name="Tsui S.K.W."/>
        </authorList>
    </citation>
    <scope>NUCLEOTIDE SEQUENCE [LARGE SCALE GENOMIC DNA]</scope>
    <source>
        <strain evidence="2">PWHHKU_190912</strain>
    </source>
</reference>
<proteinExistence type="predicted"/>
<dbReference type="Proteomes" id="UP001148838">
    <property type="component" value="Unassembled WGS sequence"/>
</dbReference>
<name>A0ABQ8SK94_PERAM</name>
<keyword evidence="3" id="KW-1185">Reference proteome</keyword>
<feature type="region of interest" description="Disordered" evidence="1">
    <location>
        <begin position="92"/>
        <end position="111"/>
    </location>
</feature>
<gene>
    <name evidence="2" type="ORF">ANN_23140</name>
</gene>
<accession>A0ABQ8SK94</accession>
<dbReference type="EMBL" id="JAJSOF020000025">
    <property type="protein sequence ID" value="KAJ4434578.1"/>
    <property type="molecule type" value="Genomic_DNA"/>
</dbReference>